<accession>A0AAE1BII9</accession>
<feature type="region of interest" description="Disordered" evidence="1">
    <location>
        <begin position="1"/>
        <end position="25"/>
    </location>
</feature>
<name>A0AAE1BII9_PETCI</name>
<reference evidence="2" key="1">
    <citation type="submission" date="2023-10" db="EMBL/GenBank/DDBJ databases">
        <title>Genome assemblies of two species of porcelain crab, Petrolisthes cinctipes and Petrolisthes manimaculis (Anomura: Porcellanidae).</title>
        <authorList>
            <person name="Angst P."/>
        </authorList>
    </citation>
    <scope>NUCLEOTIDE SEQUENCE</scope>
    <source>
        <strain evidence="2">PB745_01</strain>
        <tissue evidence="2">Gill</tissue>
    </source>
</reference>
<evidence type="ECO:0000313" key="3">
    <source>
        <dbReference type="Proteomes" id="UP001286313"/>
    </source>
</evidence>
<organism evidence="2 3">
    <name type="scientific">Petrolisthes cinctipes</name>
    <name type="common">Flat porcelain crab</name>
    <dbReference type="NCBI Taxonomy" id="88211"/>
    <lineage>
        <taxon>Eukaryota</taxon>
        <taxon>Metazoa</taxon>
        <taxon>Ecdysozoa</taxon>
        <taxon>Arthropoda</taxon>
        <taxon>Crustacea</taxon>
        <taxon>Multicrustacea</taxon>
        <taxon>Malacostraca</taxon>
        <taxon>Eumalacostraca</taxon>
        <taxon>Eucarida</taxon>
        <taxon>Decapoda</taxon>
        <taxon>Pleocyemata</taxon>
        <taxon>Anomura</taxon>
        <taxon>Galatheoidea</taxon>
        <taxon>Porcellanidae</taxon>
        <taxon>Petrolisthes</taxon>
    </lineage>
</organism>
<protein>
    <submittedName>
        <fullName evidence="2">Uncharacterized protein</fullName>
    </submittedName>
</protein>
<feature type="non-terminal residue" evidence="2">
    <location>
        <position position="1"/>
    </location>
</feature>
<gene>
    <name evidence="2" type="ORF">Pcinc_042946</name>
</gene>
<dbReference type="AlphaFoldDB" id="A0AAE1BII9"/>
<proteinExistence type="predicted"/>
<sequence length="101" mass="10859">VEGSENSELRQESVDVITPPSTIPVPHTLKQGRVLLGALQIGPHPHRCGSGLSSSPGPARATPHPTTTTTITPCPTPPPLPFHSPEAARRQYSCIWRITFH</sequence>
<evidence type="ECO:0000313" key="2">
    <source>
        <dbReference type="EMBL" id="KAK3850344.1"/>
    </source>
</evidence>
<dbReference type="EMBL" id="JAWQEG010008427">
    <property type="protein sequence ID" value="KAK3850344.1"/>
    <property type="molecule type" value="Genomic_DNA"/>
</dbReference>
<dbReference type="Proteomes" id="UP001286313">
    <property type="component" value="Unassembled WGS sequence"/>
</dbReference>
<feature type="compositionally biased region" description="Low complexity" evidence="1">
    <location>
        <begin position="62"/>
        <end position="73"/>
    </location>
</feature>
<comment type="caution">
    <text evidence="2">The sequence shown here is derived from an EMBL/GenBank/DDBJ whole genome shotgun (WGS) entry which is preliminary data.</text>
</comment>
<keyword evidence="3" id="KW-1185">Reference proteome</keyword>
<feature type="region of interest" description="Disordered" evidence="1">
    <location>
        <begin position="45"/>
        <end position="85"/>
    </location>
</feature>
<evidence type="ECO:0000256" key="1">
    <source>
        <dbReference type="SAM" id="MobiDB-lite"/>
    </source>
</evidence>